<evidence type="ECO:0000313" key="3">
    <source>
        <dbReference type="WBParaSite" id="SRAE_2000145300.1"/>
    </source>
</evidence>
<evidence type="ECO:0000313" key="4">
    <source>
        <dbReference type="WormBase" id="SRAE_2000145300"/>
    </source>
</evidence>
<gene>
    <name evidence="1 3 4" type="ORF">SRAE_2000145300</name>
</gene>
<evidence type="ECO:0000313" key="1">
    <source>
        <dbReference type="EMBL" id="CEF66787.1"/>
    </source>
</evidence>
<accession>A0A090LAL5</accession>
<keyword evidence="2" id="KW-1185">Reference proteome</keyword>
<dbReference type="Proteomes" id="UP000035682">
    <property type="component" value="Unplaced"/>
</dbReference>
<dbReference type="AlphaFoldDB" id="A0A090LAL5"/>
<dbReference type="EMBL" id="LN609529">
    <property type="protein sequence ID" value="CEF66787.1"/>
    <property type="molecule type" value="Genomic_DNA"/>
</dbReference>
<reference evidence="3" key="2">
    <citation type="submission" date="2020-12" db="UniProtKB">
        <authorList>
            <consortium name="WormBaseParasite"/>
        </authorList>
    </citation>
    <scope>IDENTIFICATION</scope>
</reference>
<evidence type="ECO:0000313" key="2">
    <source>
        <dbReference type="Proteomes" id="UP000035682"/>
    </source>
</evidence>
<reference evidence="1 2" key="1">
    <citation type="submission" date="2014-09" db="EMBL/GenBank/DDBJ databases">
        <authorList>
            <person name="Martin A.A."/>
        </authorList>
    </citation>
    <scope>NUCLEOTIDE SEQUENCE</scope>
    <source>
        <strain evidence="2">ED321</strain>
        <strain evidence="1">ED321 Heterogonic</strain>
    </source>
</reference>
<dbReference type="CTD" id="36379152"/>
<protein>
    <submittedName>
        <fullName evidence="1 3">Uncharacterized protein</fullName>
    </submittedName>
</protein>
<name>A0A090LAL5_STRRB</name>
<dbReference type="GeneID" id="36379152"/>
<proteinExistence type="predicted"/>
<sequence length="94" mass="10335">MGGFFSGPVVEVTNTDTFNASASYGNSTTHEIEDPRSPTAEVKRTPLNNIIQNTESTTPNASHETPILKKDAATLRNKLLKKMHNFSSKENKTE</sequence>
<dbReference type="WormBase" id="SRAE_2000145300">
    <property type="protein sequence ID" value="SRP07041"/>
    <property type="gene ID" value="WBGene00261658"/>
</dbReference>
<dbReference type="WBParaSite" id="SRAE_2000145300.1">
    <property type="protein sequence ID" value="SRAE_2000145300.1"/>
    <property type="gene ID" value="WBGene00261658"/>
</dbReference>
<dbReference type="RefSeq" id="XP_024505987.1">
    <property type="nucleotide sequence ID" value="XM_024652408.1"/>
</dbReference>
<organism evidence="1">
    <name type="scientific">Strongyloides ratti</name>
    <name type="common">Parasitic roundworm</name>
    <dbReference type="NCBI Taxonomy" id="34506"/>
    <lineage>
        <taxon>Eukaryota</taxon>
        <taxon>Metazoa</taxon>
        <taxon>Ecdysozoa</taxon>
        <taxon>Nematoda</taxon>
        <taxon>Chromadorea</taxon>
        <taxon>Rhabditida</taxon>
        <taxon>Tylenchina</taxon>
        <taxon>Panagrolaimomorpha</taxon>
        <taxon>Strongyloidoidea</taxon>
        <taxon>Strongyloididae</taxon>
        <taxon>Strongyloides</taxon>
    </lineage>
</organism>